<feature type="compositionally biased region" description="Gly residues" evidence="1">
    <location>
        <begin position="140"/>
        <end position="172"/>
    </location>
</feature>
<comment type="caution">
    <text evidence="2">The sequence shown here is derived from an EMBL/GenBank/DDBJ whole genome shotgun (WGS) entry which is preliminary data.</text>
</comment>
<reference evidence="2 3" key="1">
    <citation type="submission" date="2017-04" db="EMBL/GenBank/DDBJ databases">
        <title>Draft genome sequence of Tuber borchii Vittad., a whitish edible truffle.</title>
        <authorList>
            <consortium name="DOE Joint Genome Institute"/>
            <person name="Murat C."/>
            <person name="Kuo A."/>
            <person name="Barry K.W."/>
            <person name="Clum A."/>
            <person name="Dockter R.B."/>
            <person name="Fauchery L."/>
            <person name="Iotti M."/>
            <person name="Kohler A."/>
            <person name="Labutti K."/>
            <person name="Lindquist E.A."/>
            <person name="Lipzen A."/>
            <person name="Ohm R.A."/>
            <person name="Wang M."/>
            <person name="Grigoriev I.V."/>
            <person name="Zambonelli A."/>
            <person name="Martin F.M."/>
        </authorList>
    </citation>
    <scope>NUCLEOTIDE SEQUENCE [LARGE SCALE GENOMIC DNA]</scope>
    <source>
        <strain evidence="2 3">Tbo3840</strain>
    </source>
</reference>
<evidence type="ECO:0000313" key="3">
    <source>
        <dbReference type="Proteomes" id="UP000244722"/>
    </source>
</evidence>
<name>A0A2T6ZGN8_TUBBO</name>
<evidence type="ECO:0000313" key="2">
    <source>
        <dbReference type="EMBL" id="PUU74660.1"/>
    </source>
</evidence>
<organism evidence="2 3">
    <name type="scientific">Tuber borchii</name>
    <name type="common">White truffle</name>
    <dbReference type="NCBI Taxonomy" id="42251"/>
    <lineage>
        <taxon>Eukaryota</taxon>
        <taxon>Fungi</taxon>
        <taxon>Dikarya</taxon>
        <taxon>Ascomycota</taxon>
        <taxon>Pezizomycotina</taxon>
        <taxon>Pezizomycetes</taxon>
        <taxon>Pezizales</taxon>
        <taxon>Tuberaceae</taxon>
        <taxon>Tuber</taxon>
    </lineage>
</organism>
<feature type="compositionally biased region" description="Basic and acidic residues" evidence="1">
    <location>
        <begin position="100"/>
        <end position="112"/>
    </location>
</feature>
<dbReference type="Proteomes" id="UP000244722">
    <property type="component" value="Unassembled WGS sequence"/>
</dbReference>
<protein>
    <submittedName>
        <fullName evidence="2">Uncharacterized protein</fullName>
    </submittedName>
</protein>
<sequence length="179" mass="18811">MSRFFTKQAHVTFLLAAKQPPRYRFPTLELNRLANVRTMSKATDDAKPINNLTPQEAERLRKRARRSDNHVGTLGASDDFSINVIEDQCSFGANMPESSVEPRPDMAKHNSDGAEGEPNVAKHSSYETGWGSDAANNTSDGGGWGSSGGGWGSSGGGSGSDVGGSGYSGGGCDYSSGCD</sequence>
<accession>A0A2T6ZGN8</accession>
<dbReference type="EMBL" id="NESQ01000282">
    <property type="protein sequence ID" value="PUU74660.1"/>
    <property type="molecule type" value="Genomic_DNA"/>
</dbReference>
<keyword evidence="3" id="KW-1185">Reference proteome</keyword>
<proteinExistence type="predicted"/>
<dbReference type="AlphaFoldDB" id="A0A2T6ZGN8"/>
<evidence type="ECO:0000256" key="1">
    <source>
        <dbReference type="SAM" id="MobiDB-lite"/>
    </source>
</evidence>
<feature type="region of interest" description="Disordered" evidence="1">
    <location>
        <begin position="92"/>
        <end position="179"/>
    </location>
</feature>
<gene>
    <name evidence="2" type="ORF">B9Z19DRAFT_419311</name>
</gene>